<dbReference type="AlphaFoldDB" id="T0ZMF3"/>
<sequence>MIGKITTGKGAGGTVSYVTQKDGAQILSSSWAGGAETWAAQFKEHSSALNPALTEHGQSVVHVSLSADPKDGRLSDDQWRAVAAEYLSRMGWGEHDHAVVRHTDTDHDHVHIIVSRVGHDGQTADLHKDYERQERVLDSLERDFGLTRTHEQIRIEAEKDPFRAVESATRGSLTFDRERIERY</sequence>
<gene>
    <name evidence="2" type="ORF">B2A_14385</name>
</gene>
<reference evidence="2" key="1">
    <citation type="submission" date="2013-08" db="EMBL/GenBank/DDBJ databases">
        <authorList>
            <person name="Mendez C."/>
            <person name="Richter M."/>
            <person name="Ferrer M."/>
            <person name="Sanchez J."/>
        </authorList>
    </citation>
    <scope>NUCLEOTIDE SEQUENCE</scope>
</reference>
<dbReference type="InterPro" id="IPR005094">
    <property type="entry name" value="Endonuclease_MobA/VirD2"/>
</dbReference>
<protein>
    <submittedName>
        <fullName evidence="2">Mobilization protein BmgA</fullName>
    </submittedName>
</protein>
<reference evidence="2" key="2">
    <citation type="journal article" date="2014" name="ISME J.">
        <title>Microbial stratification in low pH oxic and suboxic macroscopic growths along an acid mine drainage.</title>
        <authorList>
            <person name="Mendez-Garcia C."/>
            <person name="Mesa V."/>
            <person name="Sprenger R.R."/>
            <person name="Richter M."/>
            <person name="Diez M.S."/>
            <person name="Solano J."/>
            <person name="Bargiela R."/>
            <person name="Golyshina O.V."/>
            <person name="Manteca A."/>
            <person name="Ramos J.L."/>
            <person name="Gallego J.R."/>
            <person name="Llorente I."/>
            <person name="Martins Dos Santos V.A."/>
            <person name="Jensen O.N."/>
            <person name="Pelaez A.I."/>
            <person name="Sanchez J."/>
            <person name="Ferrer M."/>
        </authorList>
    </citation>
    <scope>NUCLEOTIDE SEQUENCE</scope>
</reference>
<dbReference type="Pfam" id="PF03432">
    <property type="entry name" value="Relaxase"/>
    <property type="match status" value="1"/>
</dbReference>
<proteinExistence type="predicted"/>
<organism evidence="2">
    <name type="scientific">mine drainage metagenome</name>
    <dbReference type="NCBI Taxonomy" id="410659"/>
    <lineage>
        <taxon>unclassified sequences</taxon>
        <taxon>metagenomes</taxon>
        <taxon>ecological metagenomes</taxon>
    </lineage>
</organism>
<evidence type="ECO:0000259" key="1">
    <source>
        <dbReference type="Pfam" id="PF03432"/>
    </source>
</evidence>
<feature type="domain" description="MobA/VirD2-like nuclease" evidence="1">
    <location>
        <begin position="17"/>
        <end position="146"/>
    </location>
</feature>
<name>T0ZMF3_9ZZZZ</name>
<feature type="non-terminal residue" evidence="2">
    <location>
        <position position="183"/>
    </location>
</feature>
<evidence type="ECO:0000313" key="2">
    <source>
        <dbReference type="EMBL" id="EQD29909.1"/>
    </source>
</evidence>
<comment type="caution">
    <text evidence="2">The sequence shown here is derived from an EMBL/GenBank/DDBJ whole genome shotgun (WGS) entry which is preliminary data.</text>
</comment>
<dbReference type="EMBL" id="AUZZ01010440">
    <property type="protein sequence ID" value="EQD29909.1"/>
    <property type="molecule type" value="Genomic_DNA"/>
</dbReference>
<accession>T0ZMF3</accession>